<dbReference type="Proteomes" id="UP000332933">
    <property type="component" value="Unassembled WGS sequence"/>
</dbReference>
<dbReference type="OrthoDB" id="78393at2759"/>
<dbReference type="AlphaFoldDB" id="A0A485LTJ8"/>
<dbReference type="GO" id="GO:0003676">
    <property type="term" value="F:nucleic acid binding"/>
    <property type="evidence" value="ECO:0007669"/>
    <property type="project" value="InterPro"/>
</dbReference>
<name>A0A485LTJ8_9STRA</name>
<protein>
    <submittedName>
        <fullName evidence="3">Aste57867_25240 protein</fullName>
    </submittedName>
</protein>
<dbReference type="EMBL" id="VJMH01007508">
    <property type="protein sequence ID" value="KAF0682651.1"/>
    <property type="molecule type" value="Genomic_DNA"/>
</dbReference>
<accession>A0A485LTJ8</accession>
<dbReference type="InterPro" id="IPR036397">
    <property type="entry name" value="RNaseH_sf"/>
</dbReference>
<gene>
    <name evidence="3" type="primary">Aste57867_25240</name>
    <name evidence="2" type="ORF">As57867_025162</name>
    <name evidence="3" type="ORF">ASTE57867_25240</name>
</gene>
<proteinExistence type="predicted"/>
<evidence type="ECO:0000313" key="2">
    <source>
        <dbReference type="EMBL" id="KAF0682651.1"/>
    </source>
</evidence>
<evidence type="ECO:0000313" key="4">
    <source>
        <dbReference type="Proteomes" id="UP000332933"/>
    </source>
</evidence>
<keyword evidence="4" id="KW-1185">Reference proteome</keyword>
<evidence type="ECO:0000256" key="1">
    <source>
        <dbReference type="SAM" id="MobiDB-lite"/>
    </source>
</evidence>
<reference evidence="3 4" key="1">
    <citation type="submission" date="2019-03" db="EMBL/GenBank/DDBJ databases">
        <authorList>
            <person name="Gaulin E."/>
            <person name="Dumas B."/>
        </authorList>
    </citation>
    <scope>NUCLEOTIDE SEQUENCE [LARGE SCALE GENOMIC DNA]</scope>
    <source>
        <strain evidence="3">CBS 568.67</strain>
    </source>
</reference>
<dbReference type="Gene3D" id="3.30.420.10">
    <property type="entry name" value="Ribonuclease H-like superfamily/Ribonuclease H"/>
    <property type="match status" value="1"/>
</dbReference>
<organism evidence="3 4">
    <name type="scientific">Aphanomyces stellatus</name>
    <dbReference type="NCBI Taxonomy" id="120398"/>
    <lineage>
        <taxon>Eukaryota</taxon>
        <taxon>Sar</taxon>
        <taxon>Stramenopiles</taxon>
        <taxon>Oomycota</taxon>
        <taxon>Saprolegniomycetes</taxon>
        <taxon>Saprolegniales</taxon>
        <taxon>Verrucalvaceae</taxon>
        <taxon>Aphanomyces</taxon>
    </lineage>
</organism>
<feature type="region of interest" description="Disordered" evidence="1">
    <location>
        <begin position="462"/>
        <end position="497"/>
    </location>
</feature>
<dbReference type="PANTHER" id="PTHR33939:SF1">
    <property type="entry name" value="DUF4371 DOMAIN-CONTAINING PROTEIN"/>
    <property type="match status" value="1"/>
</dbReference>
<evidence type="ECO:0000313" key="3">
    <source>
        <dbReference type="EMBL" id="VFU01866.1"/>
    </source>
</evidence>
<sequence length="502" mass="56555">MSPLTLISQSQFNTIAAYVKRERPRSLTVEERLDVLRVLAQLRLDNSKDPVALTCRLLGRSKKVVQSVWSTYISESKVHAVNPPSNKLVHQARIPKTRAVTNLIQGFVRKRRSTRTRTVAKDILALLCENNFIQVDVDSPKSMATALRLVRKYVARLGYKRGKSNGQLTYKLSDKNAIARDSYCQLMVKEVQSSAPRPIVYLDESYIHHHYSRHHDSIYDPNDEQDLQVKTQNKGRRYCFIAAILADGDKYSKLMGLDIFQGGKNTGRETKDYHGMFNSTYFLNWFGTLLNELDHLGKSNALIVMDNAKYHKSLPSDTPKYAWKETQLQQACHKYGILIYILYSNDDAKSTIWKKIAEYTQRHVVPVVVQTAASRGHQVIFTPPHHSDLQPIELVWASVKGDVGRQYTTETTFKDVFDRLNRAFDQLTPSTIHGCIAASNRRVLDLCSFLDLMDAEEVNLAGSPISSHGSQSSRSVPSSGTGSGVDSSGESENGGCDQIWVL</sequence>
<dbReference type="EMBL" id="CAADRA010007534">
    <property type="protein sequence ID" value="VFU01866.1"/>
    <property type="molecule type" value="Genomic_DNA"/>
</dbReference>
<reference evidence="2" key="2">
    <citation type="submission" date="2019-06" db="EMBL/GenBank/DDBJ databases">
        <title>Genomics analysis of Aphanomyces spp. identifies a new class of oomycete effector associated with host adaptation.</title>
        <authorList>
            <person name="Gaulin E."/>
        </authorList>
    </citation>
    <scope>NUCLEOTIDE SEQUENCE</scope>
    <source>
        <strain evidence="2">CBS 578.67</strain>
    </source>
</reference>
<dbReference type="PANTHER" id="PTHR33939">
    <property type="entry name" value="PROTEIN CBG22215"/>
    <property type="match status" value="1"/>
</dbReference>
<feature type="compositionally biased region" description="Low complexity" evidence="1">
    <location>
        <begin position="462"/>
        <end position="495"/>
    </location>
</feature>